<accession>A0ABU7XGH1</accession>
<dbReference type="Proteomes" id="UP001350748">
    <property type="component" value="Unassembled WGS sequence"/>
</dbReference>
<keyword evidence="2" id="KW-1185">Reference proteome</keyword>
<evidence type="ECO:0000313" key="1">
    <source>
        <dbReference type="EMBL" id="MEF3366480.1"/>
    </source>
</evidence>
<proteinExistence type="predicted"/>
<gene>
    <name evidence="1" type="ORF">V3H18_08030</name>
</gene>
<protein>
    <submittedName>
        <fullName evidence="1">Uncharacterized protein</fullName>
    </submittedName>
</protein>
<organism evidence="1 2">
    <name type="scientific">Methylocystis borbori</name>
    <dbReference type="NCBI Taxonomy" id="3118750"/>
    <lineage>
        <taxon>Bacteria</taxon>
        <taxon>Pseudomonadati</taxon>
        <taxon>Pseudomonadota</taxon>
        <taxon>Alphaproteobacteria</taxon>
        <taxon>Hyphomicrobiales</taxon>
        <taxon>Methylocystaceae</taxon>
        <taxon>Methylocystis</taxon>
    </lineage>
</organism>
<dbReference type="RefSeq" id="WP_332081492.1">
    <property type="nucleotide sequence ID" value="NZ_JAZHYN010000018.1"/>
</dbReference>
<evidence type="ECO:0000313" key="2">
    <source>
        <dbReference type="Proteomes" id="UP001350748"/>
    </source>
</evidence>
<name>A0ABU7XGH1_9HYPH</name>
<comment type="caution">
    <text evidence="1">The sequence shown here is derived from an EMBL/GenBank/DDBJ whole genome shotgun (WGS) entry which is preliminary data.</text>
</comment>
<sequence length="237" mass="26059">MRRRTLVFFVCSPHSRTGVTTAARLLTDYYLSRHVEVAGFDAAAREPAYALFFPDRAHVVDIGEAKGQVSLFERLLVADETPKIVDVSHHSFERLFARIAESGFFEAARRIGIEPLVLYQADASERAANSAEALAASWPDMGMTVIHNQGAAPLGRDALAILAGYPATGKFVIPRLDAPISAILDDLDLSLSGFLREPPADMSIVVRAALKAWILPIFTQFQSFELRLDLQSSDCLR</sequence>
<reference evidence="1 2" key="1">
    <citation type="submission" date="2024-02" db="EMBL/GenBank/DDBJ databases">
        <authorList>
            <person name="Grouzdev D."/>
        </authorList>
    </citation>
    <scope>NUCLEOTIDE SEQUENCE [LARGE SCALE GENOMIC DNA]</scope>
    <source>
        <strain evidence="1 2">9N</strain>
    </source>
</reference>
<dbReference type="EMBL" id="JAZHYN010000018">
    <property type="protein sequence ID" value="MEF3366480.1"/>
    <property type="molecule type" value="Genomic_DNA"/>
</dbReference>